<organism evidence="2 3">
    <name type="scientific">Tahibacter amnicola</name>
    <dbReference type="NCBI Taxonomy" id="2976241"/>
    <lineage>
        <taxon>Bacteria</taxon>
        <taxon>Pseudomonadati</taxon>
        <taxon>Pseudomonadota</taxon>
        <taxon>Gammaproteobacteria</taxon>
        <taxon>Lysobacterales</taxon>
        <taxon>Rhodanobacteraceae</taxon>
        <taxon>Tahibacter</taxon>
    </lineage>
</organism>
<gene>
    <name evidence="2" type="ORF">N4264_16765</name>
</gene>
<reference evidence="2" key="1">
    <citation type="submission" date="2022-09" db="EMBL/GenBank/DDBJ databases">
        <title>Tahibacter sp. nov., isolated from a fresh water.</title>
        <authorList>
            <person name="Baek J.H."/>
            <person name="Lee J.K."/>
            <person name="Kim J.M."/>
            <person name="Jeon C.O."/>
        </authorList>
    </citation>
    <scope>NUCLEOTIDE SEQUENCE</scope>
    <source>
        <strain evidence="2">W38</strain>
    </source>
</reference>
<name>A0ABY6B8I6_9GAMM</name>
<keyword evidence="3" id="KW-1185">Reference proteome</keyword>
<evidence type="ECO:0000313" key="3">
    <source>
        <dbReference type="Proteomes" id="UP001064632"/>
    </source>
</evidence>
<dbReference type="RefSeq" id="WP_261693380.1">
    <property type="nucleotide sequence ID" value="NZ_CP104694.1"/>
</dbReference>
<protein>
    <submittedName>
        <fullName evidence="2">Uncharacterized protein</fullName>
    </submittedName>
</protein>
<sequence length="162" mass="16872">MFDRVALSLTLALAATVATGQQLAPAVATVMAVKGQVLLSRGSEFTPAQEGAILAAGDRLMTLSDSKALVAFADGCEQTLAGDSMVTIGEKSDCLQFGGKPTSFRQALGETDAATGDATTTLTDGQKWLVAAVLLIPTAYYFERRNDDNDDDDGVVVPPISQ</sequence>
<dbReference type="EMBL" id="CP104694">
    <property type="protein sequence ID" value="UXI66396.1"/>
    <property type="molecule type" value="Genomic_DNA"/>
</dbReference>
<keyword evidence="1" id="KW-0732">Signal</keyword>
<feature type="signal peptide" evidence="1">
    <location>
        <begin position="1"/>
        <end position="20"/>
    </location>
</feature>
<accession>A0ABY6B8I6</accession>
<evidence type="ECO:0000313" key="2">
    <source>
        <dbReference type="EMBL" id="UXI66396.1"/>
    </source>
</evidence>
<proteinExistence type="predicted"/>
<feature type="chain" id="PRO_5047233805" evidence="1">
    <location>
        <begin position="21"/>
        <end position="162"/>
    </location>
</feature>
<evidence type="ECO:0000256" key="1">
    <source>
        <dbReference type="SAM" id="SignalP"/>
    </source>
</evidence>
<dbReference type="Proteomes" id="UP001064632">
    <property type="component" value="Chromosome"/>
</dbReference>